<dbReference type="AlphaFoldDB" id="X0Y1S4"/>
<dbReference type="InterPro" id="IPR029028">
    <property type="entry name" value="Alpha/beta_knot_MTases"/>
</dbReference>
<protein>
    <recommendedName>
        <fullName evidence="3">tRNA/rRNA methyltransferase SpoU type domain-containing protein</fullName>
    </recommendedName>
</protein>
<feature type="non-terminal residue" evidence="4">
    <location>
        <position position="1"/>
    </location>
</feature>
<proteinExistence type="predicted"/>
<dbReference type="CDD" id="cd18095">
    <property type="entry name" value="SpoU-like_rRNA-MTase"/>
    <property type="match status" value="1"/>
</dbReference>
<dbReference type="Gene3D" id="3.40.1280.10">
    <property type="match status" value="1"/>
</dbReference>
<dbReference type="GO" id="GO:0006396">
    <property type="term" value="P:RNA processing"/>
    <property type="evidence" value="ECO:0007669"/>
    <property type="project" value="InterPro"/>
</dbReference>
<sequence length="128" mass="13273">NLVLVLDRLRDPGNLGTLLRTAAAAGVDEVLLGPGTVDPYNSKVVRAAMGAHFRLPLAVGLGWHGIAERLSGLSVWLADAQGEQAYDTVNWCAQAALIIGGEATGSSDKAVALAHGQLRIPMCGDTES</sequence>
<dbReference type="InterPro" id="IPR029026">
    <property type="entry name" value="tRNA_m1G_MTases_N"/>
</dbReference>
<dbReference type="PANTHER" id="PTHR43191:SF2">
    <property type="entry name" value="RRNA METHYLTRANSFERASE 3, MITOCHONDRIAL"/>
    <property type="match status" value="1"/>
</dbReference>
<accession>X0Y1S4</accession>
<dbReference type="GO" id="GO:0008173">
    <property type="term" value="F:RNA methyltransferase activity"/>
    <property type="evidence" value="ECO:0007669"/>
    <property type="project" value="InterPro"/>
</dbReference>
<reference evidence="4" key="1">
    <citation type="journal article" date="2014" name="Front. Microbiol.">
        <title>High frequency of phylogenetically diverse reductive dehalogenase-homologous genes in deep subseafloor sedimentary metagenomes.</title>
        <authorList>
            <person name="Kawai M."/>
            <person name="Futagami T."/>
            <person name="Toyoda A."/>
            <person name="Takaki Y."/>
            <person name="Nishi S."/>
            <person name="Hori S."/>
            <person name="Arai W."/>
            <person name="Tsubouchi T."/>
            <person name="Morono Y."/>
            <person name="Uchiyama I."/>
            <person name="Ito T."/>
            <person name="Fujiyama A."/>
            <person name="Inagaki F."/>
            <person name="Takami H."/>
        </authorList>
    </citation>
    <scope>NUCLEOTIDE SEQUENCE</scope>
    <source>
        <strain evidence="4">Expedition CK06-06</strain>
    </source>
</reference>
<gene>
    <name evidence="4" type="ORF">S01H1_84523</name>
</gene>
<name>X0Y1S4_9ZZZZ</name>
<evidence type="ECO:0000259" key="3">
    <source>
        <dbReference type="Pfam" id="PF00588"/>
    </source>
</evidence>
<dbReference type="SUPFAM" id="SSF75217">
    <property type="entry name" value="alpha/beta knot"/>
    <property type="match status" value="1"/>
</dbReference>
<feature type="non-terminal residue" evidence="4">
    <location>
        <position position="128"/>
    </location>
</feature>
<dbReference type="Pfam" id="PF00588">
    <property type="entry name" value="SpoU_methylase"/>
    <property type="match status" value="1"/>
</dbReference>
<dbReference type="InterPro" id="IPR001537">
    <property type="entry name" value="SpoU_MeTrfase"/>
</dbReference>
<feature type="domain" description="tRNA/rRNA methyltransferase SpoU type" evidence="3">
    <location>
        <begin position="2"/>
        <end position="128"/>
    </location>
</feature>
<evidence type="ECO:0000256" key="1">
    <source>
        <dbReference type="ARBA" id="ARBA00022603"/>
    </source>
</evidence>
<evidence type="ECO:0000313" key="4">
    <source>
        <dbReference type="EMBL" id="GAG42698.1"/>
    </source>
</evidence>
<dbReference type="GO" id="GO:0032259">
    <property type="term" value="P:methylation"/>
    <property type="evidence" value="ECO:0007669"/>
    <property type="project" value="UniProtKB-KW"/>
</dbReference>
<dbReference type="PANTHER" id="PTHR43191">
    <property type="entry name" value="RRNA METHYLTRANSFERASE 3"/>
    <property type="match status" value="1"/>
</dbReference>
<keyword evidence="2" id="KW-0808">Transferase</keyword>
<dbReference type="GO" id="GO:0003723">
    <property type="term" value="F:RNA binding"/>
    <property type="evidence" value="ECO:0007669"/>
    <property type="project" value="InterPro"/>
</dbReference>
<comment type="caution">
    <text evidence="4">The sequence shown here is derived from an EMBL/GenBank/DDBJ whole genome shotgun (WGS) entry which is preliminary data.</text>
</comment>
<dbReference type="InterPro" id="IPR051259">
    <property type="entry name" value="rRNA_Methyltransferase"/>
</dbReference>
<keyword evidence="1" id="KW-0489">Methyltransferase</keyword>
<organism evidence="4">
    <name type="scientific">marine sediment metagenome</name>
    <dbReference type="NCBI Taxonomy" id="412755"/>
    <lineage>
        <taxon>unclassified sequences</taxon>
        <taxon>metagenomes</taxon>
        <taxon>ecological metagenomes</taxon>
    </lineage>
</organism>
<dbReference type="EMBL" id="BARS01057730">
    <property type="protein sequence ID" value="GAG42698.1"/>
    <property type="molecule type" value="Genomic_DNA"/>
</dbReference>
<evidence type="ECO:0000256" key="2">
    <source>
        <dbReference type="ARBA" id="ARBA00022679"/>
    </source>
</evidence>